<name>A0A6J6UU79_9ZZZZ</name>
<accession>A0A6J6UU79</accession>
<evidence type="ECO:0000256" key="1">
    <source>
        <dbReference type="SAM" id="MobiDB-lite"/>
    </source>
</evidence>
<dbReference type="AlphaFoldDB" id="A0A6J6UU79"/>
<proteinExistence type="predicted"/>
<organism evidence="2">
    <name type="scientific">freshwater metagenome</name>
    <dbReference type="NCBI Taxonomy" id="449393"/>
    <lineage>
        <taxon>unclassified sequences</taxon>
        <taxon>metagenomes</taxon>
        <taxon>ecological metagenomes</taxon>
    </lineage>
</organism>
<feature type="region of interest" description="Disordered" evidence="1">
    <location>
        <begin position="9"/>
        <end position="28"/>
    </location>
</feature>
<gene>
    <name evidence="2" type="ORF">UFOPK2842_01013</name>
</gene>
<evidence type="ECO:0000313" key="2">
    <source>
        <dbReference type="EMBL" id="CAB4762313.1"/>
    </source>
</evidence>
<reference evidence="2" key="1">
    <citation type="submission" date="2020-05" db="EMBL/GenBank/DDBJ databases">
        <authorList>
            <person name="Chiriac C."/>
            <person name="Salcher M."/>
            <person name="Ghai R."/>
            <person name="Kavagutti S V."/>
        </authorList>
    </citation>
    <scope>NUCLEOTIDE SEQUENCE</scope>
</reference>
<dbReference type="EMBL" id="CAEZZI010000121">
    <property type="protein sequence ID" value="CAB4762313.1"/>
    <property type="molecule type" value="Genomic_DNA"/>
</dbReference>
<protein>
    <submittedName>
        <fullName evidence="2">Unannotated protein</fullName>
    </submittedName>
</protein>
<sequence>MRPLAVTIAEKTSPNALREETPSLKRAPPECQIPMIGTCAPIAALYADTITRAPSAPRAPPCLVASDAKIITLFPFTSPVAATIPQSVRGISNSYAPLSTSR</sequence>